<dbReference type="Gene3D" id="3.40.50.1820">
    <property type="entry name" value="alpha/beta hydrolase"/>
    <property type="match status" value="1"/>
</dbReference>
<proteinExistence type="predicted"/>
<reference evidence="3" key="1">
    <citation type="journal article" date="2019" name="Int. J. Syst. Evol. Microbiol.">
        <title>The Global Catalogue of Microorganisms (GCM) 10K type strain sequencing project: providing services to taxonomists for standard genome sequencing and annotation.</title>
        <authorList>
            <consortium name="The Broad Institute Genomics Platform"/>
            <consortium name="The Broad Institute Genome Sequencing Center for Infectious Disease"/>
            <person name="Wu L."/>
            <person name="Ma J."/>
        </authorList>
    </citation>
    <scope>NUCLEOTIDE SEQUENCE [LARGE SCALE GENOMIC DNA]</scope>
    <source>
        <strain evidence="3">JCM 30846</strain>
    </source>
</reference>
<dbReference type="EMBL" id="BAABEP010000006">
    <property type="protein sequence ID" value="GAA3718714.1"/>
    <property type="molecule type" value="Genomic_DNA"/>
</dbReference>
<keyword evidence="2" id="KW-0378">Hydrolase</keyword>
<evidence type="ECO:0000313" key="2">
    <source>
        <dbReference type="EMBL" id="GAA3718714.1"/>
    </source>
</evidence>
<sequence>MIPFASSPALLTWRTLLALAVVFVMLATTGWTAVQRGQSPADPLKAAVASWRKGSIGHRRLPDPRSSPRRIAAFFGALTSGERSRLVSRYPLVVGNLNGAPVSLRYRANRLALRQEAAVERRRAEDTQLSPEGRGLAAKTEQQYASMLEPGRDFLAFDPSGTGRAAEVFGDLAHARRISVVVPGVDTNMLTFQKTGKWYSAPAGMGSSLYTAERAASPSTSTAVIAWADYTAPAGLGMDAAIGTLARAGAVRLTALARALPGAAPVSLFCHSYGSVVCGVAARDLPRRVVDVAVAGSPGMRVGSAAGLRTRARVWAMRDTGDWIQDIPYVDVVGLGHGADPVSAGFGARVVSAAGAQGHAGYFQPGTTSLDNFADIAVGDYGAVVCAGDVSGCHDGIHAGGDS</sequence>
<accession>A0ABP7EHL9</accession>
<dbReference type="Proteomes" id="UP001499884">
    <property type="component" value="Unassembled WGS sequence"/>
</dbReference>
<dbReference type="InterPro" id="IPR010427">
    <property type="entry name" value="DUF1023"/>
</dbReference>
<feature type="domain" description="DUF1023" evidence="1">
    <location>
        <begin position="158"/>
        <end position="331"/>
    </location>
</feature>
<keyword evidence="3" id="KW-1185">Reference proteome</keyword>
<dbReference type="RefSeq" id="WP_345642954.1">
    <property type="nucleotide sequence ID" value="NZ_BAABEP010000006.1"/>
</dbReference>
<comment type="caution">
    <text evidence="2">The sequence shown here is derived from an EMBL/GenBank/DDBJ whole genome shotgun (WGS) entry which is preliminary data.</text>
</comment>
<protein>
    <submittedName>
        <fullName evidence="2">Alpha/beta hydrolase family protein</fullName>
    </submittedName>
</protein>
<dbReference type="GO" id="GO:0016787">
    <property type="term" value="F:hydrolase activity"/>
    <property type="evidence" value="ECO:0007669"/>
    <property type="project" value="UniProtKB-KW"/>
</dbReference>
<gene>
    <name evidence="2" type="ORF">GCM10023082_15290</name>
</gene>
<dbReference type="InterPro" id="IPR029058">
    <property type="entry name" value="AB_hydrolase_fold"/>
</dbReference>
<dbReference type="Pfam" id="PF06259">
    <property type="entry name" value="Abhydrolase_8"/>
    <property type="match status" value="1"/>
</dbReference>
<name>A0ABP7EHL9_9ACTN</name>
<organism evidence="2 3">
    <name type="scientific">Streptomyces tremellae</name>
    <dbReference type="NCBI Taxonomy" id="1124239"/>
    <lineage>
        <taxon>Bacteria</taxon>
        <taxon>Bacillati</taxon>
        <taxon>Actinomycetota</taxon>
        <taxon>Actinomycetes</taxon>
        <taxon>Kitasatosporales</taxon>
        <taxon>Streptomycetaceae</taxon>
        <taxon>Streptomyces</taxon>
    </lineage>
</organism>
<evidence type="ECO:0000313" key="3">
    <source>
        <dbReference type="Proteomes" id="UP001499884"/>
    </source>
</evidence>
<dbReference type="SUPFAM" id="SSF53474">
    <property type="entry name" value="alpha/beta-Hydrolases"/>
    <property type="match status" value="1"/>
</dbReference>
<evidence type="ECO:0000259" key="1">
    <source>
        <dbReference type="Pfam" id="PF06259"/>
    </source>
</evidence>